<evidence type="ECO:0000256" key="1">
    <source>
        <dbReference type="SAM" id="MobiDB-lite"/>
    </source>
</evidence>
<feature type="region of interest" description="Disordered" evidence="1">
    <location>
        <begin position="1"/>
        <end position="33"/>
    </location>
</feature>
<dbReference type="InParanoid" id="A0A1X7SEL0"/>
<feature type="compositionally biased region" description="Basic and acidic residues" evidence="1">
    <location>
        <begin position="116"/>
        <end position="125"/>
    </location>
</feature>
<feature type="compositionally biased region" description="Polar residues" evidence="1">
    <location>
        <begin position="167"/>
        <end position="176"/>
    </location>
</feature>
<feature type="compositionally biased region" description="Low complexity" evidence="1">
    <location>
        <begin position="86"/>
        <end position="96"/>
    </location>
</feature>
<feature type="compositionally biased region" description="Low complexity" evidence="1">
    <location>
        <begin position="129"/>
        <end position="152"/>
    </location>
</feature>
<feature type="region of interest" description="Disordered" evidence="1">
    <location>
        <begin position="202"/>
        <end position="227"/>
    </location>
</feature>
<organism evidence="2">
    <name type="scientific">Amphimedon queenslandica</name>
    <name type="common">Sponge</name>
    <dbReference type="NCBI Taxonomy" id="400682"/>
    <lineage>
        <taxon>Eukaryota</taxon>
        <taxon>Metazoa</taxon>
        <taxon>Porifera</taxon>
        <taxon>Demospongiae</taxon>
        <taxon>Heteroscleromorpha</taxon>
        <taxon>Haplosclerida</taxon>
        <taxon>Niphatidae</taxon>
        <taxon>Amphimedon</taxon>
    </lineage>
</organism>
<protein>
    <submittedName>
        <fullName evidence="2">Uncharacterized protein</fullName>
    </submittedName>
</protein>
<dbReference type="EnsemblMetazoa" id="Aqu2.1.00510_001">
    <property type="protein sequence ID" value="Aqu2.1.00510_001"/>
    <property type="gene ID" value="Aqu2.1.00510"/>
</dbReference>
<accession>A0A1X7SEL0</accession>
<feature type="region of interest" description="Disordered" evidence="1">
    <location>
        <begin position="85"/>
        <end position="178"/>
    </location>
</feature>
<dbReference type="OrthoDB" id="28045at2759"/>
<proteinExistence type="predicted"/>
<sequence>MAGYAHSSGEESEEPKTTLPNPPQKNLFSKSAPTFVEAETQPSTVDADYVIIDSIAPPINTSNEAPEPRVPDVLSSDALLAGKVATTPSTPVSTPPIHVRTHKKSHSLSGVMFADHGTEQERRLDTAQSNASSMMSIDSSKPTTTTTSSYTSSEDDEEDESAFETANEVSFKSKSGVSIDDGPFASLEGSFPFKPYLVLDQERRASEDDVDGGADKEEEEEEERRKLSLVHERRYSLNVITNIDDFSASSEDDA</sequence>
<reference evidence="2" key="1">
    <citation type="submission" date="2017-05" db="UniProtKB">
        <authorList>
            <consortium name="EnsemblMetazoa"/>
        </authorList>
    </citation>
    <scope>IDENTIFICATION</scope>
</reference>
<evidence type="ECO:0000313" key="2">
    <source>
        <dbReference type="EnsemblMetazoa" id="Aqu2.1.00510_001"/>
    </source>
</evidence>
<name>A0A1X7SEL0_AMPQE</name>
<feature type="compositionally biased region" description="Acidic residues" evidence="1">
    <location>
        <begin position="153"/>
        <end position="162"/>
    </location>
</feature>
<dbReference type="AlphaFoldDB" id="A0A1X7SEL0"/>
<feature type="compositionally biased region" description="Acidic residues" evidence="1">
    <location>
        <begin position="208"/>
        <end position="222"/>
    </location>
</feature>